<dbReference type="Proteomes" id="UP000007304">
    <property type="component" value="Unassembled WGS sequence"/>
</dbReference>
<dbReference type="AlphaFoldDB" id="H6C5W5"/>
<organism evidence="2 3">
    <name type="scientific">Exophiala dermatitidis (strain ATCC 34100 / CBS 525.76 / NIH/UT8656)</name>
    <name type="common">Black yeast</name>
    <name type="synonym">Wangiella dermatitidis</name>
    <dbReference type="NCBI Taxonomy" id="858893"/>
    <lineage>
        <taxon>Eukaryota</taxon>
        <taxon>Fungi</taxon>
        <taxon>Dikarya</taxon>
        <taxon>Ascomycota</taxon>
        <taxon>Pezizomycotina</taxon>
        <taxon>Eurotiomycetes</taxon>
        <taxon>Chaetothyriomycetidae</taxon>
        <taxon>Chaetothyriales</taxon>
        <taxon>Herpotrichiellaceae</taxon>
        <taxon>Exophiala</taxon>
    </lineage>
</organism>
<feature type="compositionally biased region" description="Basic and acidic residues" evidence="1">
    <location>
        <begin position="243"/>
        <end position="252"/>
    </location>
</feature>
<dbReference type="RefSeq" id="XP_009159572.1">
    <property type="nucleotide sequence ID" value="XM_009161324.1"/>
</dbReference>
<dbReference type="PANTHER" id="PTHR39219:SF1">
    <property type="entry name" value="ER MEMBRANE PROTEIN COMPLEX SUBUNIT 10"/>
    <property type="match status" value="1"/>
</dbReference>
<protein>
    <recommendedName>
        <fullName evidence="4">ER membrane protein complex subunit 10</fullName>
    </recommendedName>
</protein>
<feature type="region of interest" description="Disordered" evidence="1">
    <location>
        <begin position="184"/>
        <end position="213"/>
    </location>
</feature>
<proteinExistence type="predicted"/>
<dbReference type="eggNOG" id="ENOG502TBQK">
    <property type="taxonomic scope" value="Eukaryota"/>
</dbReference>
<keyword evidence="3" id="KW-1185">Reference proteome</keyword>
<dbReference type="HOGENOM" id="CLU_1094229_0_0_1"/>
<evidence type="ECO:0008006" key="4">
    <source>
        <dbReference type="Google" id="ProtNLM"/>
    </source>
</evidence>
<dbReference type="EMBL" id="JH226135">
    <property type="protein sequence ID" value="EHY59111.1"/>
    <property type="molecule type" value="Genomic_DNA"/>
</dbReference>
<dbReference type="STRING" id="858893.H6C5W5"/>
<evidence type="ECO:0000256" key="1">
    <source>
        <dbReference type="SAM" id="MobiDB-lite"/>
    </source>
</evidence>
<evidence type="ECO:0000313" key="2">
    <source>
        <dbReference type="EMBL" id="EHY59111.1"/>
    </source>
</evidence>
<dbReference type="OrthoDB" id="1894652at2759"/>
<sequence length="282" mass="30484">MGPNYLVIDTSIRRLPGPQHLSYINTSQTFCPEDKRGIMVSTFRGLLLLAANLCVVLAGSDAGNHPNSVTLSYQLVGSSSVEPLGTFSYDPKSLKHALTSWTPPSLESEKSTTPEPTSSRLLRILLPDGSATVTTLDTFNPDFHQKIDLWISPLDGSVFSASVSSLSPPPLTPEEERYKKKVERAKAKGKPIPPPPPIPNTKKAREEAAKKAAANEPIKVNLLVAGPGPAPVLTTRKPPQVDAEGKEVAQEEQQEKSFFQKYWWVFMIVAVLSMGGGGGGEK</sequence>
<dbReference type="PANTHER" id="PTHR39219">
    <property type="entry name" value="ER MEMBRANE PROTEIN COMPLEX SUBUNIT 10"/>
    <property type="match status" value="1"/>
</dbReference>
<evidence type="ECO:0000313" key="3">
    <source>
        <dbReference type="Proteomes" id="UP000007304"/>
    </source>
</evidence>
<name>H6C5W5_EXODN</name>
<dbReference type="InParanoid" id="H6C5W5"/>
<dbReference type="VEuPathDB" id="FungiDB:HMPREF1120_07110"/>
<dbReference type="GeneID" id="20311749"/>
<dbReference type="OMA" id="HQKIDLW"/>
<reference evidence="2" key="1">
    <citation type="submission" date="2011-07" db="EMBL/GenBank/DDBJ databases">
        <title>The Genome Sequence of Exophiala (Wangiella) dermatitidis NIH/UT8656.</title>
        <authorList>
            <consortium name="The Broad Institute Genome Sequencing Platform"/>
            <person name="Cuomo C."/>
            <person name="Wang Z."/>
            <person name="Hunicke-Smith S."/>
            <person name="Szanislo P.J."/>
            <person name="Earl A."/>
            <person name="Young S.K."/>
            <person name="Zeng Q."/>
            <person name="Gargeya S."/>
            <person name="Fitzgerald M."/>
            <person name="Haas B."/>
            <person name="Abouelleil A."/>
            <person name="Alvarado L."/>
            <person name="Arachchi H.M."/>
            <person name="Berlin A."/>
            <person name="Brown A."/>
            <person name="Chapman S.B."/>
            <person name="Chen Z."/>
            <person name="Dunbar C."/>
            <person name="Freedman E."/>
            <person name="Gearin G."/>
            <person name="Gellesch M."/>
            <person name="Goldberg J."/>
            <person name="Griggs A."/>
            <person name="Gujja S."/>
            <person name="Heiman D."/>
            <person name="Howarth C."/>
            <person name="Larson L."/>
            <person name="Lui A."/>
            <person name="MacDonald P.J.P."/>
            <person name="Montmayeur A."/>
            <person name="Murphy C."/>
            <person name="Neiman D."/>
            <person name="Pearson M."/>
            <person name="Priest M."/>
            <person name="Roberts A."/>
            <person name="Saif S."/>
            <person name="Shea T."/>
            <person name="Shenoy N."/>
            <person name="Sisk P."/>
            <person name="Stolte C."/>
            <person name="Sykes S."/>
            <person name="Wortman J."/>
            <person name="Nusbaum C."/>
            <person name="Birren B."/>
        </authorList>
    </citation>
    <scope>NUCLEOTIDE SEQUENCE</scope>
    <source>
        <strain evidence="2">NIH/UT8656</strain>
    </source>
</reference>
<accession>H6C5W5</accession>
<feature type="region of interest" description="Disordered" evidence="1">
    <location>
        <begin position="229"/>
        <end position="252"/>
    </location>
</feature>
<gene>
    <name evidence="2" type="ORF">HMPREF1120_07110</name>
</gene>